<accession>A0AC34FSN4</accession>
<sequence>MKLLLFFVTFYLLYFVVVLGYPDKRPVLTVEEVSSEEEEKEEGQVLDHPWSCGTDAFSLLISEGTIDKDCPEAKNQTATEKNKLCHEDDAHVFCNLVRQLGESAYNASGHFNSTGTDSNDPLADLLSTGEALNQTSSEYYDYERNEKPASSSAATPIKKIHHQKRRSRSVILNAAEILSDPVVTRLVL</sequence>
<proteinExistence type="predicted"/>
<reference evidence="2" key="1">
    <citation type="submission" date="2022-11" db="UniProtKB">
        <authorList>
            <consortium name="WormBaseParasite"/>
        </authorList>
    </citation>
    <scope>IDENTIFICATION</scope>
</reference>
<evidence type="ECO:0000313" key="2">
    <source>
        <dbReference type="WBParaSite" id="ES5_v2.g20064.t1"/>
    </source>
</evidence>
<name>A0AC34FSN4_9BILA</name>
<evidence type="ECO:0000313" key="1">
    <source>
        <dbReference type="Proteomes" id="UP000887579"/>
    </source>
</evidence>
<dbReference type="WBParaSite" id="ES5_v2.g20064.t1">
    <property type="protein sequence ID" value="ES5_v2.g20064.t1"/>
    <property type="gene ID" value="ES5_v2.g20064"/>
</dbReference>
<protein>
    <submittedName>
        <fullName evidence="2">Uncharacterized protein</fullName>
    </submittedName>
</protein>
<dbReference type="Proteomes" id="UP000887579">
    <property type="component" value="Unplaced"/>
</dbReference>
<organism evidence="1 2">
    <name type="scientific">Panagrolaimus sp. ES5</name>
    <dbReference type="NCBI Taxonomy" id="591445"/>
    <lineage>
        <taxon>Eukaryota</taxon>
        <taxon>Metazoa</taxon>
        <taxon>Ecdysozoa</taxon>
        <taxon>Nematoda</taxon>
        <taxon>Chromadorea</taxon>
        <taxon>Rhabditida</taxon>
        <taxon>Tylenchina</taxon>
        <taxon>Panagrolaimomorpha</taxon>
        <taxon>Panagrolaimoidea</taxon>
        <taxon>Panagrolaimidae</taxon>
        <taxon>Panagrolaimus</taxon>
    </lineage>
</organism>